<evidence type="ECO:0000256" key="1">
    <source>
        <dbReference type="SAM" id="Phobius"/>
    </source>
</evidence>
<feature type="transmembrane region" description="Helical" evidence="1">
    <location>
        <begin position="391"/>
        <end position="414"/>
    </location>
</feature>
<protein>
    <submittedName>
        <fullName evidence="2">Uncharacterized protein</fullName>
    </submittedName>
</protein>
<evidence type="ECO:0000313" key="2">
    <source>
        <dbReference type="EMBL" id="MCP8970702.1"/>
    </source>
</evidence>
<reference evidence="2" key="1">
    <citation type="submission" date="2022-07" db="EMBL/GenBank/DDBJ databases">
        <authorList>
            <person name="Li W.-J."/>
            <person name="Deng Q.-Q."/>
        </authorList>
    </citation>
    <scope>NUCLEOTIDE SEQUENCE</scope>
    <source>
        <strain evidence="2">SYSU M60031</strain>
    </source>
</reference>
<keyword evidence="3" id="KW-1185">Reference proteome</keyword>
<feature type="transmembrane region" description="Helical" evidence="1">
    <location>
        <begin position="426"/>
        <end position="445"/>
    </location>
</feature>
<feature type="transmembrane region" description="Helical" evidence="1">
    <location>
        <begin position="457"/>
        <end position="482"/>
    </location>
</feature>
<gene>
    <name evidence="2" type="ORF">NK662_19480</name>
</gene>
<dbReference type="Proteomes" id="UP001156102">
    <property type="component" value="Unassembled WGS sequence"/>
</dbReference>
<proteinExistence type="predicted"/>
<dbReference type="AlphaFoldDB" id="A0AA41X8K0"/>
<evidence type="ECO:0000313" key="3">
    <source>
        <dbReference type="Proteomes" id="UP001156102"/>
    </source>
</evidence>
<dbReference type="RefSeq" id="WP_254760629.1">
    <property type="nucleotide sequence ID" value="NZ_JANCLT010000014.1"/>
</dbReference>
<organism evidence="2 3">
    <name type="scientific">Ectobacillus ponti</name>
    <dbReference type="NCBI Taxonomy" id="2961894"/>
    <lineage>
        <taxon>Bacteria</taxon>
        <taxon>Bacillati</taxon>
        <taxon>Bacillota</taxon>
        <taxon>Bacilli</taxon>
        <taxon>Bacillales</taxon>
        <taxon>Bacillaceae</taxon>
        <taxon>Ectobacillus</taxon>
    </lineage>
</organism>
<name>A0AA41X8K0_9BACI</name>
<accession>A0AA41X8K0</accession>
<sequence>MRNRQIWLPLLVVLALLTLVFYEHMKLQIALPASGWSRSVPLEAEAPLKLNTFVQKGQNAYHVYTTGQQVVHAVYDGALHVQQSEKLPAAVPEHSPLWADGKRVVYLQNGSLTESNGGEQKVMDTEVRGFLPSAGQLVYWKDAELYLWRADSGKRERLAAFSGKIFGAAADEASGSFVAVHQPDQTTAAFTLFKKAADGAYTQTKWPSLSFVGTEALDELQLVQTKEGPVVFYGTFSNAQGIKTYRAYEWQVKPDKPDEEQKPQLMRVKDRMYGTVFENPYDLQAVQRGDHAALLFIANGSRGGKNEGYNVYEAKKEDGAWVAERRSTTSGIPSQPFWIGDSVAWTHFADNTYKLYGATQDLSVVAKSREIQGEDWKGALYATMSALFGGIMMPIMAMLWLTVPVIFYVIVYFFRVDDLENGKMNWVEYVLLALYAATQLAFFMFSLDQARLLFAPAYLTFSGSFVVLPLLLAAVCFVLLRYVRHEEWGPLAAFFYYAGINILFISCLFGPFLL</sequence>
<keyword evidence="1" id="KW-0472">Membrane</keyword>
<feature type="transmembrane region" description="Helical" evidence="1">
    <location>
        <begin position="494"/>
        <end position="513"/>
    </location>
</feature>
<dbReference type="EMBL" id="JANCLT010000014">
    <property type="protein sequence ID" value="MCP8970702.1"/>
    <property type="molecule type" value="Genomic_DNA"/>
</dbReference>
<keyword evidence="1" id="KW-0812">Transmembrane</keyword>
<comment type="caution">
    <text evidence="2">The sequence shown here is derived from an EMBL/GenBank/DDBJ whole genome shotgun (WGS) entry which is preliminary data.</text>
</comment>
<keyword evidence="1" id="KW-1133">Transmembrane helix</keyword>